<proteinExistence type="predicted"/>
<keyword evidence="1" id="KW-1133">Transmembrane helix</keyword>
<keyword evidence="3" id="KW-1185">Reference proteome</keyword>
<dbReference type="NCBIfam" id="NF045710">
    <property type="entry name" value="GSU0071_fam"/>
    <property type="match status" value="1"/>
</dbReference>
<evidence type="ECO:0000313" key="2">
    <source>
        <dbReference type="EMBL" id="MBT1072898.1"/>
    </source>
</evidence>
<keyword evidence="1" id="KW-0472">Membrane</keyword>
<evidence type="ECO:0000313" key="3">
    <source>
        <dbReference type="Proteomes" id="UP000784128"/>
    </source>
</evidence>
<name>A0ABS5UB60_9BACT</name>
<keyword evidence="1" id="KW-0812">Transmembrane</keyword>
<evidence type="ECO:0000256" key="1">
    <source>
        <dbReference type="SAM" id="Phobius"/>
    </source>
</evidence>
<reference evidence="2 3" key="1">
    <citation type="submission" date="2021-05" db="EMBL/GenBank/DDBJ databases">
        <title>The draft genome of Geobacter chapellei DSM 13688.</title>
        <authorList>
            <person name="Xu Z."/>
            <person name="Masuda Y."/>
            <person name="Itoh H."/>
            <person name="Senoo K."/>
        </authorList>
    </citation>
    <scope>NUCLEOTIDE SEQUENCE [LARGE SCALE GENOMIC DNA]</scope>
    <source>
        <strain evidence="2 3">DSM 13688</strain>
    </source>
</reference>
<sequence length="168" mass="19299">MVRKRRVQSWPEVEAKMEIGLEELDKVVDTYAEARKVSGPERALEALRFAVYSRVDRSQVGETFRQIGCVAKSYAKVCRLMSNPRCGIEVPLALSTVCFCIASIFFSYRVVGQDNYRHFNTVWAIMAANGFFLVMYIIKEIARKWCDFMVLAAIYDELAEYACRETCC</sequence>
<dbReference type="EMBL" id="JAHDYS010000014">
    <property type="protein sequence ID" value="MBT1072898.1"/>
    <property type="molecule type" value="Genomic_DNA"/>
</dbReference>
<accession>A0ABS5UB60</accession>
<dbReference type="Proteomes" id="UP000784128">
    <property type="component" value="Unassembled WGS sequence"/>
</dbReference>
<organism evidence="2 3">
    <name type="scientific">Pelotalea chapellei</name>
    <dbReference type="NCBI Taxonomy" id="44671"/>
    <lineage>
        <taxon>Bacteria</taxon>
        <taxon>Pseudomonadati</taxon>
        <taxon>Thermodesulfobacteriota</taxon>
        <taxon>Desulfuromonadia</taxon>
        <taxon>Geobacterales</taxon>
        <taxon>Geobacteraceae</taxon>
        <taxon>Pelotalea</taxon>
    </lineage>
</organism>
<feature type="transmembrane region" description="Helical" evidence="1">
    <location>
        <begin position="120"/>
        <end position="138"/>
    </location>
</feature>
<feature type="transmembrane region" description="Helical" evidence="1">
    <location>
        <begin position="86"/>
        <end position="108"/>
    </location>
</feature>
<gene>
    <name evidence="2" type="ORF">KJB30_13965</name>
</gene>
<comment type="caution">
    <text evidence="2">The sequence shown here is derived from an EMBL/GenBank/DDBJ whole genome shotgun (WGS) entry which is preliminary data.</text>
</comment>
<dbReference type="RefSeq" id="WP_214300377.1">
    <property type="nucleotide sequence ID" value="NZ_JAHDYS010000014.1"/>
</dbReference>
<protein>
    <submittedName>
        <fullName evidence="2">Uncharacterized protein</fullName>
    </submittedName>
</protein>